<evidence type="ECO:0000259" key="5">
    <source>
        <dbReference type="PROSITE" id="PS50865"/>
    </source>
</evidence>
<sequence length="482" mass="56247">MLSQIKPENMNISLGSMPDDLNNNESLQLNIKEYPVKQCYWLTFGTKTRMWNPVESEEMLKTMKQSVHKYCRHPHFTLISEKAGREGFTTAPPSAQTGYAYAFAQLVRLQIMSQKHRPKILRISLNRIAYPWHDVQFTFEVLKTFLKTHYRIELELLLFSEIPQVVKEAYEKRTREHFPKSLTDSIQISRNSYDKGITNTYPNLSMDFVIKLYESCKLYAEARPWYRMPPHRNPLFLSCSHPDIGKMSTVLCISGNSDYNARGMFLFDSGVEYEHYITNVLELKKLRSMSVGDVYSMSFEDLEQLEEYDLPLAKQVDMATYPTFRDYDTKMFLGDDIQTPLCSINDLRLFEIACRAVSKFVDMNYGPNGEDLYKPPRLEFEPMVMDDDYFKGIVVDIAYVETSVPFHVLRDSAKKEQFGTVFANLDVEGSRLECIMCHKPKSMVGKMFKCSGCKKVYYCSKECQLIHWKENHKKFCKKMSLK</sequence>
<dbReference type="PROSITE" id="PS01360">
    <property type="entry name" value="ZF_MYND_1"/>
    <property type="match status" value="1"/>
</dbReference>
<dbReference type="AlphaFoldDB" id="A0AAW2ZL05"/>
<dbReference type="GO" id="GO:0008270">
    <property type="term" value="F:zinc ion binding"/>
    <property type="evidence" value="ECO:0007669"/>
    <property type="project" value="UniProtKB-KW"/>
</dbReference>
<keyword evidence="6" id="KW-0378">Hydrolase</keyword>
<dbReference type="CDD" id="cd15489">
    <property type="entry name" value="PHD_SF"/>
    <property type="match status" value="1"/>
</dbReference>
<name>A0AAW2ZL05_9EUKA</name>
<proteinExistence type="predicted"/>
<evidence type="ECO:0000256" key="3">
    <source>
        <dbReference type="ARBA" id="ARBA00022833"/>
    </source>
</evidence>
<dbReference type="Proteomes" id="UP001431209">
    <property type="component" value="Unassembled WGS sequence"/>
</dbReference>
<dbReference type="GO" id="GO:0016787">
    <property type="term" value="F:hydrolase activity"/>
    <property type="evidence" value="ECO:0007669"/>
    <property type="project" value="UniProtKB-KW"/>
</dbReference>
<dbReference type="EMBL" id="JAOPGA020001587">
    <property type="protein sequence ID" value="KAL0489668.1"/>
    <property type="molecule type" value="Genomic_DNA"/>
</dbReference>
<organism evidence="6 7">
    <name type="scientific">Acrasis kona</name>
    <dbReference type="NCBI Taxonomy" id="1008807"/>
    <lineage>
        <taxon>Eukaryota</taxon>
        <taxon>Discoba</taxon>
        <taxon>Heterolobosea</taxon>
        <taxon>Tetramitia</taxon>
        <taxon>Eutetramitia</taxon>
        <taxon>Acrasidae</taxon>
        <taxon>Acrasis</taxon>
    </lineage>
</organism>
<dbReference type="Pfam" id="PF01753">
    <property type="entry name" value="zf-MYND"/>
    <property type="match status" value="1"/>
</dbReference>
<dbReference type="InterPro" id="IPR002893">
    <property type="entry name" value="Znf_MYND"/>
</dbReference>
<accession>A0AAW2ZL05</accession>
<evidence type="ECO:0000313" key="7">
    <source>
        <dbReference type="Proteomes" id="UP001431209"/>
    </source>
</evidence>
<keyword evidence="7" id="KW-1185">Reference proteome</keyword>
<protein>
    <submittedName>
        <fullName evidence="6">Ubiquitin carboxyl-terminal hydrolase</fullName>
    </submittedName>
</protein>
<evidence type="ECO:0000313" key="6">
    <source>
        <dbReference type="EMBL" id="KAL0489668.1"/>
    </source>
</evidence>
<dbReference type="Gene3D" id="6.10.140.2220">
    <property type="match status" value="1"/>
</dbReference>
<dbReference type="SUPFAM" id="SSF144232">
    <property type="entry name" value="HIT/MYND zinc finger-like"/>
    <property type="match status" value="1"/>
</dbReference>
<keyword evidence="1" id="KW-0479">Metal-binding</keyword>
<reference evidence="6 7" key="1">
    <citation type="submission" date="2024-03" db="EMBL/GenBank/DDBJ databases">
        <title>The Acrasis kona genome and developmental transcriptomes reveal deep origins of eukaryotic multicellular pathways.</title>
        <authorList>
            <person name="Sheikh S."/>
            <person name="Fu C.-J."/>
            <person name="Brown M.W."/>
            <person name="Baldauf S.L."/>
        </authorList>
    </citation>
    <scope>NUCLEOTIDE SEQUENCE [LARGE SCALE GENOMIC DNA]</scope>
    <source>
        <strain evidence="6 7">ATCC MYA-3509</strain>
    </source>
</reference>
<feature type="domain" description="MYND-type" evidence="5">
    <location>
        <begin position="434"/>
        <end position="476"/>
    </location>
</feature>
<evidence type="ECO:0000256" key="2">
    <source>
        <dbReference type="ARBA" id="ARBA00022771"/>
    </source>
</evidence>
<evidence type="ECO:0000256" key="4">
    <source>
        <dbReference type="PROSITE-ProRule" id="PRU00134"/>
    </source>
</evidence>
<dbReference type="PROSITE" id="PS50865">
    <property type="entry name" value="ZF_MYND_2"/>
    <property type="match status" value="1"/>
</dbReference>
<comment type="caution">
    <text evidence="6">The sequence shown here is derived from an EMBL/GenBank/DDBJ whole genome shotgun (WGS) entry which is preliminary data.</text>
</comment>
<keyword evidence="3" id="KW-0862">Zinc</keyword>
<keyword evidence="2 4" id="KW-0863">Zinc-finger</keyword>
<evidence type="ECO:0000256" key="1">
    <source>
        <dbReference type="ARBA" id="ARBA00022723"/>
    </source>
</evidence>
<gene>
    <name evidence="6" type="ORF">AKO1_009123</name>
</gene>